<keyword evidence="2" id="KW-1185">Reference proteome</keyword>
<dbReference type="Proteomes" id="UP000193928">
    <property type="component" value="Unassembled WGS sequence"/>
</dbReference>
<evidence type="ECO:0000313" key="1">
    <source>
        <dbReference type="EMBL" id="ORV94823.1"/>
    </source>
</evidence>
<comment type="caution">
    <text evidence="1">The sequence shown here is derived from an EMBL/GenBank/DDBJ whole genome shotgun (WGS) entry which is preliminary data.</text>
</comment>
<proteinExistence type="predicted"/>
<gene>
    <name evidence="1" type="ORF">AWC08_16275</name>
</gene>
<dbReference type="AlphaFoldDB" id="A0A1X1X813"/>
<organism evidence="1 2">
    <name type="scientific">Mycobacterium gordonae</name>
    <dbReference type="NCBI Taxonomy" id="1778"/>
    <lineage>
        <taxon>Bacteria</taxon>
        <taxon>Bacillati</taxon>
        <taxon>Actinomycetota</taxon>
        <taxon>Actinomycetes</taxon>
        <taxon>Mycobacteriales</taxon>
        <taxon>Mycobacteriaceae</taxon>
        <taxon>Mycobacterium</taxon>
    </lineage>
</organism>
<sequence length="62" mass="6654">MIEPFHHSWVRANSPISVGPQCATVSASITPGASGASSAQVRMVVEFHRCNLFLARDTRLAS</sequence>
<dbReference type="EMBL" id="LQOY01000027">
    <property type="protein sequence ID" value="ORV94823.1"/>
    <property type="molecule type" value="Genomic_DNA"/>
</dbReference>
<name>A0A1X1X813_MYCGO</name>
<reference evidence="1 2" key="1">
    <citation type="submission" date="2016-01" db="EMBL/GenBank/DDBJ databases">
        <title>The new phylogeny of the genus Mycobacterium.</title>
        <authorList>
            <person name="Tarcisio F."/>
            <person name="Conor M."/>
            <person name="Antonella G."/>
            <person name="Elisabetta G."/>
            <person name="Giulia F.S."/>
            <person name="Sara T."/>
            <person name="Anna F."/>
            <person name="Clotilde B."/>
            <person name="Roberto B."/>
            <person name="Veronica D.S."/>
            <person name="Fabio R."/>
            <person name="Monica P."/>
            <person name="Olivier J."/>
            <person name="Enrico T."/>
            <person name="Nicola S."/>
        </authorList>
    </citation>
    <scope>NUCLEOTIDE SEQUENCE [LARGE SCALE GENOMIC DNA]</scope>
    <source>
        <strain evidence="1 2">DSM 44160</strain>
    </source>
</reference>
<protein>
    <submittedName>
        <fullName evidence="1">Uncharacterized protein</fullName>
    </submittedName>
</protein>
<evidence type="ECO:0000313" key="2">
    <source>
        <dbReference type="Proteomes" id="UP000193928"/>
    </source>
</evidence>
<accession>A0A1X1X813</accession>